<proteinExistence type="inferred from homology"/>
<name>A0A7G9YF86_9EURY</name>
<dbReference type="PANTHER" id="PTHR33258:SF1">
    <property type="entry name" value="TRANSPOSASE INSL FOR INSERTION SEQUENCE ELEMENT IS186A-RELATED"/>
    <property type="match status" value="1"/>
</dbReference>
<dbReference type="NCBIfam" id="NF033592">
    <property type="entry name" value="transpos_IS4_1"/>
    <property type="match status" value="1"/>
</dbReference>
<comment type="similarity">
    <text evidence="1">Belongs to the transposase 11 family.</text>
</comment>
<evidence type="ECO:0000259" key="5">
    <source>
        <dbReference type="Pfam" id="PF01609"/>
    </source>
</evidence>
<dbReference type="AlphaFoldDB" id="A0A7G9YF86"/>
<dbReference type="GO" id="GO:0006313">
    <property type="term" value="P:DNA transposition"/>
    <property type="evidence" value="ECO:0007669"/>
    <property type="project" value="InterPro"/>
</dbReference>
<evidence type="ECO:0000256" key="2">
    <source>
        <dbReference type="ARBA" id="ARBA00022578"/>
    </source>
</evidence>
<dbReference type="SUPFAM" id="SSF53098">
    <property type="entry name" value="Ribonuclease H-like"/>
    <property type="match status" value="1"/>
</dbReference>
<evidence type="ECO:0000256" key="3">
    <source>
        <dbReference type="ARBA" id="ARBA00023125"/>
    </source>
</evidence>
<gene>
    <name evidence="6" type="ORF">GCLKPONB_00001</name>
</gene>
<dbReference type="GO" id="GO:0003677">
    <property type="term" value="F:DNA binding"/>
    <property type="evidence" value="ECO:0007669"/>
    <property type="project" value="UniProtKB-KW"/>
</dbReference>
<keyword evidence="4" id="KW-0233">DNA recombination</keyword>
<protein>
    <recommendedName>
        <fullName evidence="5">Transposase IS4-like domain-containing protein</fullName>
    </recommendedName>
</protein>
<dbReference type="InterPro" id="IPR047952">
    <property type="entry name" value="Transpos_IS4"/>
</dbReference>
<dbReference type="InterPro" id="IPR012337">
    <property type="entry name" value="RNaseH-like_sf"/>
</dbReference>
<sequence length="434" mass="50438">MDNHTKQTDLSVEYLRQMFPEEFLRNLAQKTGFIKRIRKIDPVTFFWVLTLGFGVDFLRSIRAFERRYETEANIKLSDGALYDRFTPELVEFLRECVLHAIEFQAQQQSRVLGDKLNGFKDLIIQDSSIIRLHESLADLWPAARSTRVAAGIKVSCIVSVVADGVKSVKLFPERTSEVKTLRIGPWVRDRIFLVDLGFFKYGVFDRIDKYHGSFVSRLKSNANPTIVQLNRTCRGNSISVEGKKLRDVLPHLKRGILDVMVEVTFKRRKYLGKRTTATKRFRVVAVLNEETGDYHIYMTNIPVTKLSAEDIASLYGARWEIEMVFKELKSYYRMDQINSKNTDIIKSLVWVSILTLMCSRRVLQLIRNVDPKKANRYTHLRWAKVFGENAHQLLKEMLESMGLHLDMSVLYDIYLNHGCDPNIKRERLMEGWVA</sequence>
<organism evidence="6">
    <name type="scientific">Candidatus Methanogaster sp. ANME-2c ERB4</name>
    <dbReference type="NCBI Taxonomy" id="2759911"/>
    <lineage>
        <taxon>Archaea</taxon>
        <taxon>Methanobacteriati</taxon>
        <taxon>Methanobacteriota</taxon>
        <taxon>Stenosarchaea group</taxon>
        <taxon>Methanomicrobia</taxon>
        <taxon>Methanosarcinales</taxon>
        <taxon>ANME-2 cluster</taxon>
        <taxon>Candidatus Methanogasteraceae</taxon>
        <taxon>Candidatus Methanogaster</taxon>
    </lineage>
</organism>
<feature type="domain" description="Transposase IS4-like" evidence="5">
    <location>
        <begin position="119"/>
        <end position="357"/>
    </location>
</feature>
<dbReference type="EMBL" id="MT631213">
    <property type="protein sequence ID" value="QNO46670.1"/>
    <property type="molecule type" value="Genomic_DNA"/>
</dbReference>
<dbReference type="GO" id="GO:0004803">
    <property type="term" value="F:transposase activity"/>
    <property type="evidence" value="ECO:0007669"/>
    <property type="project" value="InterPro"/>
</dbReference>
<dbReference type="Pfam" id="PF01609">
    <property type="entry name" value="DDE_Tnp_1"/>
    <property type="match status" value="1"/>
</dbReference>
<keyword evidence="2" id="KW-0815">Transposition</keyword>
<reference evidence="6" key="1">
    <citation type="submission" date="2020-06" db="EMBL/GenBank/DDBJ databases">
        <title>Unique genomic features of the anaerobic methanotrophic archaea.</title>
        <authorList>
            <person name="Chadwick G.L."/>
            <person name="Skennerton C.T."/>
            <person name="Laso-Perez R."/>
            <person name="Leu A.O."/>
            <person name="Speth D.R."/>
            <person name="Yu H."/>
            <person name="Morgan-Lang C."/>
            <person name="Hatzenpichler R."/>
            <person name="Goudeau D."/>
            <person name="Malmstrom R."/>
            <person name="Brazelton W.J."/>
            <person name="Woyke T."/>
            <person name="Hallam S.J."/>
            <person name="Tyson G.W."/>
            <person name="Wegener G."/>
            <person name="Boetius A."/>
            <person name="Orphan V."/>
        </authorList>
    </citation>
    <scope>NUCLEOTIDE SEQUENCE</scope>
</reference>
<dbReference type="Gene3D" id="3.90.350.10">
    <property type="entry name" value="Transposase Inhibitor Protein From Tn5, Chain A, domain 1"/>
    <property type="match status" value="1"/>
</dbReference>
<evidence type="ECO:0000256" key="1">
    <source>
        <dbReference type="ARBA" id="ARBA00010075"/>
    </source>
</evidence>
<keyword evidence="3" id="KW-0238">DNA-binding</keyword>
<accession>A0A7G9YF86</accession>
<evidence type="ECO:0000256" key="4">
    <source>
        <dbReference type="ARBA" id="ARBA00023172"/>
    </source>
</evidence>
<evidence type="ECO:0000313" key="6">
    <source>
        <dbReference type="EMBL" id="QNO46670.1"/>
    </source>
</evidence>
<dbReference type="PANTHER" id="PTHR33258">
    <property type="entry name" value="TRANSPOSASE INSL FOR INSERTION SEQUENCE ELEMENT IS186A-RELATED"/>
    <property type="match status" value="1"/>
</dbReference>
<dbReference type="InterPro" id="IPR002559">
    <property type="entry name" value="Transposase_11"/>
</dbReference>